<feature type="region of interest" description="Disordered" evidence="1">
    <location>
        <begin position="44"/>
        <end position="78"/>
    </location>
</feature>
<evidence type="ECO:0000256" key="1">
    <source>
        <dbReference type="SAM" id="MobiDB-lite"/>
    </source>
</evidence>
<sequence length="78" mass="8886">MASKWLEATSTSNSPTHRFDLQGKSWYQKKTWYPRIQGSHVKQSKSLPNLLISHHPTGIEKGSRDINRSLPTPPETSQ</sequence>
<dbReference type="EMBL" id="HG994371">
    <property type="protein sequence ID" value="CAF1959522.1"/>
    <property type="molecule type" value="Genomic_DNA"/>
</dbReference>
<accession>A0A816M479</accession>
<evidence type="ECO:0000313" key="2">
    <source>
        <dbReference type="EMBL" id="CAF1959522.1"/>
    </source>
</evidence>
<protein>
    <submittedName>
        <fullName evidence="2">(rape) hypothetical protein</fullName>
    </submittedName>
</protein>
<feature type="compositionally biased region" description="Basic and acidic residues" evidence="1">
    <location>
        <begin position="57"/>
        <end position="67"/>
    </location>
</feature>
<reference evidence="2" key="1">
    <citation type="submission" date="2021-01" db="EMBL/GenBank/DDBJ databases">
        <authorList>
            <consortium name="Genoscope - CEA"/>
            <person name="William W."/>
        </authorList>
    </citation>
    <scope>NUCLEOTIDE SEQUENCE</scope>
</reference>
<proteinExistence type="predicted"/>
<dbReference type="Proteomes" id="UP001295469">
    <property type="component" value="Chromosome C07"/>
</dbReference>
<name>A0A816M479_BRANA</name>
<gene>
    <name evidence="2" type="ORF">DARMORV10_C07P09980.1</name>
</gene>
<organism evidence="2">
    <name type="scientific">Brassica napus</name>
    <name type="common">Rape</name>
    <dbReference type="NCBI Taxonomy" id="3708"/>
    <lineage>
        <taxon>Eukaryota</taxon>
        <taxon>Viridiplantae</taxon>
        <taxon>Streptophyta</taxon>
        <taxon>Embryophyta</taxon>
        <taxon>Tracheophyta</taxon>
        <taxon>Spermatophyta</taxon>
        <taxon>Magnoliopsida</taxon>
        <taxon>eudicotyledons</taxon>
        <taxon>Gunneridae</taxon>
        <taxon>Pentapetalae</taxon>
        <taxon>rosids</taxon>
        <taxon>malvids</taxon>
        <taxon>Brassicales</taxon>
        <taxon>Brassicaceae</taxon>
        <taxon>Brassiceae</taxon>
        <taxon>Brassica</taxon>
    </lineage>
</organism>
<dbReference type="AlphaFoldDB" id="A0A816M479"/>